<dbReference type="FunFam" id="3.30.160.60:FF:000708">
    <property type="entry name" value="Sal-like protein 1"/>
    <property type="match status" value="1"/>
</dbReference>
<dbReference type="SUPFAM" id="SSF57667">
    <property type="entry name" value="beta-beta-alpha zinc fingers"/>
    <property type="match status" value="3"/>
</dbReference>
<dbReference type="SMART" id="SM00355">
    <property type="entry name" value="ZnF_C2H2"/>
    <property type="match status" value="8"/>
</dbReference>
<reference evidence="14" key="1">
    <citation type="submission" date="2022-11" db="UniProtKB">
        <authorList>
            <consortium name="WormBaseParasite"/>
        </authorList>
    </citation>
    <scope>IDENTIFICATION</scope>
</reference>
<feature type="region of interest" description="Disordered" evidence="11">
    <location>
        <begin position="160"/>
        <end position="215"/>
    </location>
</feature>
<dbReference type="FunFam" id="3.30.160.60:FF:000079">
    <property type="entry name" value="Spalt-like transcription factor 3"/>
    <property type="match status" value="1"/>
</dbReference>
<dbReference type="Pfam" id="PF13894">
    <property type="entry name" value="zf-C2H2_4"/>
    <property type="match status" value="1"/>
</dbReference>
<dbReference type="FunFam" id="3.30.160.60:FF:000130">
    <property type="entry name" value="Spalt-like transcription factor 4"/>
    <property type="match status" value="1"/>
</dbReference>
<dbReference type="GO" id="GO:0005634">
    <property type="term" value="C:nucleus"/>
    <property type="evidence" value="ECO:0007669"/>
    <property type="project" value="UniProtKB-SubCell"/>
</dbReference>
<dbReference type="PROSITE" id="PS50157">
    <property type="entry name" value="ZINC_FINGER_C2H2_2"/>
    <property type="match status" value="7"/>
</dbReference>
<feature type="domain" description="C2H2-type" evidence="12">
    <location>
        <begin position="863"/>
        <end position="890"/>
    </location>
</feature>
<evidence type="ECO:0000256" key="2">
    <source>
        <dbReference type="ARBA" id="ARBA00022723"/>
    </source>
</evidence>
<dbReference type="PANTHER" id="PTHR23233:SF84">
    <property type="entry name" value="FI23031P1"/>
    <property type="match status" value="1"/>
</dbReference>
<dbReference type="GO" id="GO:0061061">
    <property type="term" value="P:muscle structure development"/>
    <property type="evidence" value="ECO:0007669"/>
    <property type="project" value="UniProtKB-ARBA"/>
</dbReference>
<dbReference type="Pfam" id="PF00096">
    <property type="entry name" value="zf-C2H2"/>
    <property type="match status" value="3"/>
</dbReference>
<name>A0A915JHC1_ROMCU</name>
<feature type="domain" description="C2H2-type" evidence="12">
    <location>
        <begin position="891"/>
        <end position="913"/>
    </location>
</feature>
<feature type="region of interest" description="Disordered" evidence="11">
    <location>
        <begin position="505"/>
        <end position="527"/>
    </location>
</feature>
<dbReference type="GO" id="GO:0048513">
    <property type="term" value="P:animal organ development"/>
    <property type="evidence" value="ECO:0007669"/>
    <property type="project" value="UniProtKB-ARBA"/>
</dbReference>
<feature type="compositionally biased region" description="Basic and acidic residues" evidence="11">
    <location>
        <begin position="940"/>
        <end position="959"/>
    </location>
</feature>
<dbReference type="Proteomes" id="UP000887565">
    <property type="component" value="Unplaced"/>
</dbReference>
<comment type="subcellular location">
    <subcellularLocation>
        <location evidence="1">Nucleus</location>
    </subcellularLocation>
</comment>
<dbReference type="PROSITE" id="PS00028">
    <property type="entry name" value="ZINC_FINGER_C2H2_1"/>
    <property type="match status" value="8"/>
</dbReference>
<dbReference type="Gene3D" id="3.30.160.60">
    <property type="entry name" value="Classic Zinc Finger"/>
    <property type="match status" value="6"/>
</dbReference>
<keyword evidence="4 10" id="KW-0863">Zinc-finger</keyword>
<dbReference type="GO" id="GO:0000978">
    <property type="term" value="F:RNA polymerase II cis-regulatory region sequence-specific DNA binding"/>
    <property type="evidence" value="ECO:0007669"/>
    <property type="project" value="TreeGrafter"/>
</dbReference>
<dbReference type="FunFam" id="3.30.160.60:FF:000025">
    <property type="entry name" value="Spalt-like transcription factor 1"/>
    <property type="match status" value="1"/>
</dbReference>
<feature type="region of interest" description="Disordered" evidence="11">
    <location>
        <begin position="814"/>
        <end position="837"/>
    </location>
</feature>
<accession>A0A915JHC1</accession>
<proteinExistence type="inferred from homology"/>
<keyword evidence="2" id="KW-0479">Metal-binding</keyword>
<sequence>MISSKNTNNNRQQQQRLRIDDQFLKNNHNFIDNLIQEMNKNKATNGKKSLLADELMENRCANDYTNEESNLSTPDDLAQIQTALVELQRQQLLQLQLIQRVIMHNNSSQALSPTSSDFKILEDDSGKFGNITEVHILKHHINGVGKKFEFLDDMMDRPRSYPTQVSRSRSVDKFPSNKSDFGTYRSVSPADGMEELEEENCHSSLSQSHNFDDSNPIDLSISQNHKVHYSQSKFEDKNDRRMIVKHKRPHRYSRRNAEAEDDDEDWEDMMEVTSTDEMAKVRQLMGGKEMKIVDPNQCMICDRILSCKSALQMHYRTHTGNRPFRCKVCQRAFTTKGNLKTHMGIHRTRSTFRLGHQCPICHKRFGNGMILQQHVKCHLESRTNEKVENRDNNNNNNHETKQETKNNDDKLLQQQIDPLKSTKHGSAFFPFSKLEISTNADDFSGQESALNLASKKTENGVAGKIVKSPTAITDDRSAINFCQTTTAATHPFPFFAFNMSNFRTTSPPPPPPPSFKIDQSESSMTSSVNGLAHPLVKTNDLHHHHHRPKFADTNEGQQMNGHLQIPAANPYSPVMGPTPMQMAAMMSGRPNTTCNICFKVFACYSALEIHYRSHTKERPFKCEICFRGFSTKGNMKQHLLTHKIRDLPSSSSSSSGGHQHLHHRQMSIGTGVAHHYSPGAGRSSYHHRSHSQSFSAANVSEEAAATAENLTTKNLLFGQARSISSQTMRANNTNHIVSSSSPTMNNPPGNPVHLHPVPVKFHLVDSSPSSRIDSEDAGADTTAPVSPNPLESIQKMWARTENLSSSSNAFVVESSSKEKTTRHPPVFDSPNHLKSNAASSTNALLNNNTNSSVSSSSNSTNKHQCQLCYKNFSSASALQIHMRTHTGDRPFSCKICTRAFTTKGNLKVHMGTHMWTTTNRRGRRLFDVPHSPQVGSGCKISDDFGNRSENDSEKTHTPPRESTFGNPKSSPIIDTGRSFDAVRLLDDRPLIPNLIPNRPTGSAPSHTFHSPSSAAYFMASGNPFAAAAAAASPAVVPTLNLFSLPSVSTARFLQQPSNELFANRQELSPSFNLMNNSSASFLDQKSLEAMVLMWQNVCWVCRKECVSKSDLQDHLQTHLTLTSPLLAPNRMATTNENSVGSIN</sequence>
<feature type="region of interest" description="Disordered" evidence="11">
    <location>
        <begin position="671"/>
        <end position="697"/>
    </location>
</feature>
<evidence type="ECO:0000256" key="6">
    <source>
        <dbReference type="ARBA" id="ARBA00023015"/>
    </source>
</evidence>
<feature type="domain" description="C2H2-type" evidence="12">
    <location>
        <begin position="620"/>
        <end position="642"/>
    </location>
</feature>
<dbReference type="InterPro" id="IPR013087">
    <property type="entry name" value="Znf_C2H2_type"/>
</dbReference>
<evidence type="ECO:0000256" key="7">
    <source>
        <dbReference type="ARBA" id="ARBA00023163"/>
    </source>
</evidence>
<evidence type="ECO:0000256" key="1">
    <source>
        <dbReference type="ARBA" id="ARBA00004123"/>
    </source>
</evidence>
<dbReference type="GO" id="GO:0048699">
    <property type="term" value="P:generation of neurons"/>
    <property type="evidence" value="ECO:0007669"/>
    <property type="project" value="UniProtKB-ARBA"/>
</dbReference>
<dbReference type="InterPro" id="IPR051565">
    <property type="entry name" value="Sal_C2H2-zinc-finger"/>
</dbReference>
<feature type="domain" description="C2H2-type" evidence="12">
    <location>
        <begin position="296"/>
        <end position="323"/>
    </location>
</feature>
<dbReference type="GO" id="GO:0048646">
    <property type="term" value="P:anatomical structure formation involved in morphogenesis"/>
    <property type="evidence" value="ECO:0007669"/>
    <property type="project" value="UniProtKB-ARBA"/>
</dbReference>
<evidence type="ECO:0000313" key="13">
    <source>
        <dbReference type="Proteomes" id="UP000887565"/>
    </source>
</evidence>
<keyword evidence="3" id="KW-0677">Repeat</keyword>
<dbReference type="GO" id="GO:0009791">
    <property type="term" value="P:post-embryonic development"/>
    <property type="evidence" value="ECO:0007669"/>
    <property type="project" value="UniProtKB-ARBA"/>
</dbReference>
<feature type="domain" description="C2H2-type" evidence="12">
    <location>
        <begin position="356"/>
        <end position="383"/>
    </location>
</feature>
<feature type="domain" description="C2H2-type" evidence="12">
    <location>
        <begin position="324"/>
        <end position="351"/>
    </location>
</feature>
<dbReference type="GO" id="GO:0008270">
    <property type="term" value="F:zinc ion binding"/>
    <property type="evidence" value="ECO:0007669"/>
    <property type="project" value="UniProtKB-KW"/>
</dbReference>
<feature type="compositionally biased region" description="Basic and acidic residues" evidence="11">
    <location>
        <begin position="382"/>
        <end position="391"/>
    </location>
</feature>
<dbReference type="FunFam" id="3.30.160.60:FF:002381">
    <property type="entry name" value="Putative spalt protein"/>
    <property type="match status" value="1"/>
</dbReference>
<protein>
    <submittedName>
        <fullName evidence="14">C2H2-type domain-containing protein</fullName>
    </submittedName>
</protein>
<evidence type="ECO:0000259" key="12">
    <source>
        <dbReference type="PROSITE" id="PS50157"/>
    </source>
</evidence>
<dbReference type="GO" id="GO:0001708">
    <property type="term" value="P:cell fate specification"/>
    <property type="evidence" value="ECO:0007669"/>
    <property type="project" value="UniProtKB-ARBA"/>
</dbReference>
<keyword evidence="13" id="KW-1185">Reference proteome</keyword>
<comment type="similarity">
    <text evidence="9">Belongs to the sal C2H2-type zinc-finger protein family.</text>
</comment>
<organism evidence="13 14">
    <name type="scientific">Romanomermis culicivorax</name>
    <name type="common">Nematode worm</name>
    <dbReference type="NCBI Taxonomy" id="13658"/>
    <lineage>
        <taxon>Eukaryota</taxon>
        <taxon>Metazoa</taxon>
        <taxon>Ecdysozoa</taxon>
        <taxon>Nematoda</taxon>
        <taxon>Enoplea</taxon>
        <taxon>Dorylaimia</taxon>
        <taxon>Mermithida</taxon>
        <taxon>Mermithoidea</taxon>
        <taxon>Mermithidae</taxon>
        <taxon>Romanomermis</taxon>
    </lineage>
</organism>
<keyword evidence="7" id="KW-0804">Transcription</keyword>
<keyword evidence="8" id="KW-0539">Nucleus</keyword>
<dbReference type="PANTHER" id="PTHR23233">
    <property type="entry name" value="SAL-LIKE PROTEIN"/>
    <property type="match status" value="1"/>
</dbReference>
<dbReference type="FunFam" id="3.30.160.60:FF:000341">
    <property type="entry name" value="Spalt-like transcription factor 1"/>
    <property type="match status" value="1"/>
</dbReference>
<keyword evidence="6" id="KW-0805">Transcription regulation</keyword>
<dbReference type="OMA" id="RHMNMEH"/>
<dbReference type="AlphaFoldDB" id="A0A915JHC1"/>
<evidence type="ECO:0000256" key="8">
    <source>
        <dbReference type="ARBA" id="ARBA00023242"/>
    </source>
</evidence>
<evidence type="ECO:0000256" key="10">
    <source>
        <dbReference type="PROSITE-ProRule" id="PRU00042"/>
    </source>
</evidence>
<evidence type="ECO:0000256" key="11">
    <source>
        <dbReference type="SAM" id="MobiDB-lite"/>
    </source>
</evidence>
<evidence type="ECO:0000256" key="3">
    <source>
        <dbReference type="ARBA" id="ARBA00022737"/>
    </source>
</evidence>
<feature type="domain" description="C2H2-type" evidence="12">
    <location>
        <begin position="592"/>
        <end position="619"/>
    </location>
</feature>
<dbReference type="GO" id="GO:0000981">
    <property type="term" value="F:DNA-binding transcription factor activity, RNA polymerase II-specific"/>
    <property type="evidence" value="ECO:0007669"/>
    <property type="project" value="TreeGrafter"/>
</dbReference>
<evidence type="ECO:0000256" key="9">
    <source>
        <dbReference type="ARBA" id="ARBA00038474"/>
    </source>
</evidence>
<dbReference type="InterPro" id="IPR036236">
    <property type="entry name" value="Znf_C2H2_sf"/>
</dbReference>
<evidence type="ECO:0000313" key="14">
    <source>
        <dbReference type="WBParaSite" id="nRc.2.0.1.t25515-RA"/>
    </source>
</evidence>
<feature type="region of interest" description="Disordered" evidence="11">
    <location>
        <begin position="382"/>
        <end position="406"/>
    </location>
</feature>
<dbReference type="WBParaSite" id="nRc.2.0.1.t25515-RA">
    <property type="protein sequence ID" value="nRc.2.0.1.t25515-RA"/>
    <property type="gene ID" value="nRc.2.0.1.g25515"/>
</dbReference>
<evidence type="ECO:0000256" key="5">
    <source>
        <dbReference type="ARBA" id="ARBA00022833"/>
    </source>
</evidence>
<feature type="region of interest" description="Disordered" evidence="11">
    <location>
        <begin position="765"/>
        <end position="788"/>
    </location>
</feature>
<feature type="region of interest" description="Disordered" evidence="11">
    <location>
        <begin position="937"/>
        <end position="972"/>
    </location>
</feature>
<keyword evidence="5" id="KW-0862">Zinc</keyword>
<evidence type="ECO:0000256" key="4">
    <source>
        <dbReference type="ARBA" id="ARBA00022771"/>
    </source>
</evidence>